<gene>
    <name evidence="2" type="ORF">QUF54_04260</name>
</gene>
<dbReference type="Gene3D" id="2.60.40.10">
    <property type="entry name" value="Immunoglobulins"/>
    <property type="match status" value="1"/>
</dbReference>
<reference evidence="2" key="1">
    <citation type="submission" date="2023-06" db="EMBL/GenBank/DDBJ databases">
        <title>Uncultivated large filamentous bacteria from sulfidic sediments reveal new species and different genomic features in energy metabolism and defense.</title>
        <authorList>
            <person name="Fonseca A."/>
        </authorList>
    </citation>
    <scope>NUCLEOTIDE SEQUENCE</scope>
    <source>
        <strain evidence="2">HSG4</strain>
    </source>
</reference>
<dbReference type="InterPro" id="IPR003961">
    <property type="entry name" value="FN3_dom"/>
</dbReference>
<dbReference type="Proteomes" id="UP001171945">
    <property type="component" value="Unassembled WGS sequence"/>
</dbReference>
<keyword evidence="3" id="KW-1185">Reference proteome</keyword>
<proteinExistence type="predicted"/>
<dbReference type="SUPFAM" id="SSF49265">
    <property type="entry name" value="Fibronectin type III"/>
    <property type="match status" value="1"/>
</dbReference>
<accession>A0ABT7VSI5</accession>
<sequence>MTVIAAPVLANEMGNGSEIPQATFDAGTIHIPTIDVPDSRGGINVYEAELKLLSDESLTLELITLDQITDEVGGVHGTCCTDGSNTVILPEIPLPNQPGDHSVSATLVPIAGTLPLQFRLTNLTLNIDTRKNISIENYADYDPETKILRIPVVDIPDAGVIKSHRAALKWIKGKPPTFELIELKPIKVDNENSHALYDPHTQTAYLPGAYLKEIGQTLSFRVAFSQVAGSNPAQFTLTGITPLPYFSGITESKPNTDNSVKLTWLPISEISAKGKKQATNANNLITYEVYVGQTLNFTPNNDSLQATVSGATEYELTGLVPGITNYILIIAIDNQGNRSLERDYHAILIPAAMLLCLSQIASSIFTIAIRINLLNVKFR</sequence>
<feature type="transmembrane region" description="Helical" evidence="1">
    <location>
        <begin position="347"/>
        <end position="369"/>
    </location>
</feature>
<dbReference type="InterPro" id="IPR036116">
    <property type="entry name" value="FN3_sf"/>
</dbReference>
<dbReference type="CDD" id="cd00063">
    <property type="entry name" value="FN3"/>
    <property type="match status" value="1"/>
</dbReference>
<organism evidence="2 3">
    <name type="scientific">Candidatus Marithioploca araucensis</name>
    <dbReference type="NCBI Taxonomy" id="70273"/>
    <lineage>
        <taxon>Bacteria</taxon>
        <taxon>Pseudomonadati</taxon>
        <taxon>Pseudomonadota</taxon>
        <taxon>Gammaproteobacteria</taxon>
        <taxon>Thiotrichales</taxon>
        <taxon>Thiotrichaceae</taxon>
        <taxon>Candidatus Marithioploca</taxon>
    </lineage>
</organism>
<keyword evidence="1" id="KW-0812">Transmembrane</keyword>
<evidence type="ECO:0008006" key="4">
    <source>
        <dbReference type="Google" id="ProtNLM"/>
    </source>
</evidence>
<protein>
    <recommendedName>
        <fullName evidence="4">Fibronectin type-III domain-containing protein</fullName>
    </recommendedName>
</protein>
<dbReference type="EMBL" id="JAUCGM010000195">
    <property type="protein sequence ID" value="MDM8562548.1"/>
    <property type="molecule type" value="Genomic_DNA"/>
</dbReference>
<dbReference type="InterPro" id="IPR013783">
    <property type="entry name" value="Ig-like_fold"/>
</dbReference>
<evidence type="ECO:0000256" key="1">
    <source>
        <dbReference type="SAM" id="Phobius"/>
    </source>
</evidence>
<evidence type="ECO:0000313" key="2">
    <source>
        <dbReference type="EMBL" id="MDM8562548.1"/>
    </source>
</evidence>
<name>A0ABT7VSI5_9GAMM</name>
<comment type="caution">
    <text evidence="2">The sequence shown here is derived from an EMBL/GenBank/DDBJ whole genome shotgun (WGS) entry which is preliminary data.</text>
</comment>
<keyword evidence="1" id="KW-0472">Membrane</keyword>
<evidence type="ECO:0000313" key="3">
    <source>
        <dbReference type="Proteomes" id="UP001171945"/>
    </source>
</evidence>
<keyword evidence="1" id="KW-1133">Transmembrane helix</keyword>